<evidence type="ECO:0000256" key="1">
    <source>
        <dbReference type="SAM" id="MobiDB-lite"/>
    </source>
</evidence>
<comment type="caution">
    <text evidence="2">The sequence shown here is derived from an EMBL/GenBank/DDBJ whole genome shotgun (WGS) entry which is preliminary data.</text>
</comment>
<accession>N6VDY1</accession>
<sequence length="398" mass="42758">MASVLVGDASTFEGRHAGMACGGGFDDAGGKCRTRAFAKTHAERQKRRLAELFDRLQMPGLCRNMADQAMIERRRIGSLENGGRSRRDITIDDHGDAFHARGKDSAGHGGDLAPAETAQDFKRIGEVIAMQCDRLLDGGNLALQHLALGAGSRSDPVLCLTAIKRVMDGGGDRGVADAHFADAEQIRAAGDRLHAEGHGRSAVTLAERRLFGDVGSRKIERQIEDLETEVVGDADLVDRSSAGSEILHHLLRDGQRERRNSLLGDAVIAGEDRNQRPGHGRRAAGPGGKPEGDLFETAERAGRFGELRVALARRHERAGVWAWKVAQQRAEIVEWQAGYAHECRSLSFGLKSGSLRATLLVFGAGANNSKSVRCCCANSGERKKCGNICATSRAPSPS</sequence>
<organism evidence="2 3">
    <name type="scientific">Rhizobium freirei PRF 81</name>
    <dbReference type="NCBI Taxonomy" id="363754"/>
    <lineage>
        <taxon>Bacteria</taxon>
        <taxon>Pseudomonadati</taxon>
        <taxon>Pseudomonadota</taxon>
        <taxon>Alphaproteobacteria</taxon>
        <taxon>Hyphomicrobiales</taxon>
        <taxon>Rhizobiaceae</taxon>
        <taxon>Rhizobium/Agrobacterium group</taxon>
        <taxon>Rhizobium</taxon>
    </lineage>
</organism>
<gene>
    <name evidence="2" type="ORF">RHSP_29741</name>
</gene>
<proteinExistence type="predicted"/>
<dbReference type="STRING" id="363754.RHSP_29741"/>
<dbReference type="EMBL" id="AQHN01000010">
    <property type="protein sequence ID" value="ENN89287.1"/>
    <property type="molecule type" value="Genomic_DNA"/>
</dbReference>
<protein>
    <submittedName>
        <fullName evidence="2">Uncharacterized protein</fullName>
    </submittedName>
</protein>
<dbReference type="AlphaFoldDB" id="N6VDY1"/>
<dbReference type="Proteomes" id="UP000012429">
    <property type="component" value="Unassembled WGS sequence"/>
</dbReference>
<evidence type="ECO:0000313" key="2">
    <source>
        <dbReference type="EMBL" id="ENN89287.1"/>
    </source>
</evidence>
<reference evidence="2 3" key="1">
    <citation type="journal article" date="2012" name="BMC Genomics">
        <title>Genomic basis of broad host range and environmental adaptability of Rhizobium tropici CIAT 899 and Rhizobium sp. PRF 81 which are used in inoculants for common bean (Phaseolus vulgaris L.).</title>
        <authorList>
            <person name="Ormeno-Orrillo E."/>
            <person name="Menna P."/>
            <person name="Almeida L.G."/>
            <person name="Ollero F.J."/>
            <person name="Nicolas M.F."/>
            <person name="Pains Rodrigues E."/>
            <person name="Shigueyoshi Nakatani A."/>
            <person name="Silva Batista J.S."/>
            <person name="Oliveira Chueire L.M."/>
            <person name="Souza R.C."/>
            <person name="Ribeiro Vasconcelos A.T."/>
            <person name="Megias M."/>
            <person name="Hungria M."/>
            <person name="Martinez-Romero E."/>
        </authorList>
    </citation>
    <scope>NUCLEOTIDE SEQUENCE [LARGE SCALE GENOMIC DNA]</scope>
    <source>
        <strain evidence="2 3">PRF 81</strain>
    </source>
</reference>
<keyword evidence="3" id="KW-1185">Reference proteome</keyword>
<evidence type="ECO:0000313" key="3">
    <source>
        <dbReference type="Proteomes" id="UP000012429"/>
    </source>
</evidence>
<name>N6VDY1_9HYPH</name>
<feature type="region of interest" description="Disordered" evidence="1">
    <location>
        <begin position="269"/>
        <end position="293"/>
    </location>
</feature>